<dbReference type="InterPro" id="IPR001254">
    <property type="entry name" value="Trypsin_dom"/>
</dbReference>
<name>A0AAN9Y0C6_9HEMI</name>
<dbReference type="PANTHER" id="PTHR24252:SF7">
    <property type="entry name" value="HYALIN"/>
    <property type="match status" value="1"/>
</dbReference>
<comment type="caution">
    <text evidence="3">Lacks conserved residue(s) required for the propagation of feature annotation.</text>
</comment>
<feature type="domain" description="Sushi" evidence="6">
    <location>
        <begin position="884"/>
        <end position="942"/>
    </location>
</feature>
<keyword evidence="3" id="KW-0768">Sushi</keyword>
<feature type="domain" description="Peptidase S1" evidence="5">
    <location>
        <begin position="1024"/>
        <end position="1276"/>
    </location>
</feature>
<dbReference type="Proteomes" id="UP001367676">
    <property type="component" value="Unassembled WGS sequence"/>
</dbReference>
<feature type="disulfide bond" evidence="2">
    <location>
        <begin position="712"/>
        <end position="724"/>
    </location>
</feature>
<gene>
    <name evidence="7" type="ORF">V9T40_000420</name>
</gene>
<dbReference type="PRINTS" id="PR00261">
    <property type="entry name" value="LDLRECEPTOR"/>
</dbReference>
<feature type="transmembrane region" description="Helical" evidence="4">
    <location>
        <begin position="20"/>
        <end position="41"/>
    </location>
</feature>
<dbReference type="InterPro" id="IPR023415">
    <property type="entry name" value="LDLR_class-A_CS"/>
</dbReference>
<feature type="transmembrane region" description="Helical" evidence="4">
    <location>
        <begin position="467"/>
        <end position="487"/>
    </location>
</feature>
<dbReference type="Gene3D" id="2.10.70.10">
    <property type="entry name" value="Complement Module, domain 1"/>
    <property type="match status" value="1"/>
</dbReference>
<dbReference type="Gene3D" id="4.10.400.10">
    <property type="entry name" value="Low-density Lipoprotein Receptor"/>
    <property type="match status" value="4"/>
</dbReference>
<dbReference type="SUPFAM" id="SSF57424">
    <property type="entry name" value="LDL receptor-like module"/>
    <property type="match status" value="4"/>
</dbReference>
<reference evidence="7 8" key="1">
    <citation type="submission" date="2024-03" db="EMBL/GenBank/DDBJ databases">
        <title>Adaptation during the transition from Ophiocordyceps entomopathogen to insect associate is accompanied by gene loss and intensified selection.</title>
        <authorList>
            <person name="Ward C.M."/>
            <person name="Onetto C.A."/>
            <person name="Borneman A.R."/>
        </authorList>
    </citation>
    <scope>NUCLEOTIDE SEQUENCE [LARGE SCALE GENOMIC DNA]</scope>
    <source>
        <strain evidence="7">AWRI1</strain>
        <tissue evidence="7">Single Adult Female</tissue>
    </source>
</reference>
<dbReference type="Gene3D" id="2.40.10.10">
    <property type="entry name" value="Trypsin-like serine proteases"/>
    <property type="match status" value="2"/>
</dbReference>
<dbReference type="PROSITE" id="PS50068">
    <property type="entry name" value="LDLRA_2"/>
    <property type="match status" value="4"/>
</dbReference>
<evidence type="ECO:0000313" key="8">
    <source>
        <dbReference type="Proteomes" id="UP001367676"/>
    </source>
</evidence>
<evidence type="ECO:0000256" key="4">
    <source>
        <dbReference type="SAM" id="Phobius"/>
    </source>
</evidence>
<feature type="transmembrane region" description="Helical" evidence="4">
    <location>
        <begin position="434"/>
        <end position="455"/>
    </location>
</feature>
<accession>A0AAN9Y0C6</accession>
<sequence>MSQFSSSCLNFRLDVSFFGWMSHFSAGCLIFRLDVSFFGWMSQFSSSCLNFRLVVSFFGWMSQFSAGCLIFRLDVSIFGWMSHFSAGCLIFRLVVSIFGWMSQFSAGCLIFRLDVSFFGWMSQFSSSCLIFRLDVSIFGWMSQFSAGCLNFRLVVSFFGWMSQFSTGCLIFRLDVSIFGWLSQFSAGCLNFRLDVSFSGWMSQFSSSCLIFRLDVSIFDWMSHFPAGCLNFRLVVSIFDWMSHFSAGCLIFRLDLSHFSAGCLIFRLDVSFFGWMSQFSSSCLNFRLVVSFFGWMSHFSAGCLNFRLDVSIFGWMSHFSAGCLIFRLVVSIFGWMSQFSAGCLIFRLDVSFFGWMSQFSSSCLIFRLDVSIFGWMSQFSAGCLNFRLVVSFFGWMSQFSTGCLIFRLDVSFFGWLSQFSAGCLNFQLDVSFFGWMSHFSAGCLNFRLVVSFFGWMSQFSAGCLNFRLVVSFFGWMSQFSTGCLIFRLDVSIFGWMSHFSAGCLIFRLDVSFFGWMSHFSAGCLNFRLDVSIFLSQFSAGCLIFRLDVSIFGWMSHFSAGCLNFRLDVSTFGWMSHFSAGCLIFRLVVSIFGWMSQFSAGCLIFRLDVSFFGWMSQFSSSCLNFRLDVSIFDWMSHFPAGCLNFRQDVLIFDWLSHFSAGCLIFQLDVSFLVQLSQFSSTGQTCIDNALLCDGLRDCPDGSDETAQQCATKSCLNDEFRCAYGACISLSAKCDGRADCADNSDETNADCPLIINEVVSTVRCNANQFQCTVSKKCIGKRLLCDGKGDCDDVSDETVKQCGLNFCPSSTFRCEYGACISASARCDKKKDCLDGSDEFQKTCSPAENTFPVFFAVAVSGKPFGNASTPALPSTCTLPANSGNLQMKINCPKESPQCVNTTSRKVKWNTEVKYRCKEGYAAETGGNEFLSVCWKGSWLPNFTSCKKTCKLLKSENVDLTCSYRGLKIKCKGNLKEGTSVRPRCKAHYRETQPIHYRQIHCESSGKWTDELFSCVPDCGKPIRSVKKLIANASPEKYGEAPWHVAIYNVKDPKYLTLICGGTLISPYLVVSAAHCFFEESVQKVNNASDYEIIVSKYSRQYSKKDNRFTKIYKIREIIFPTKVYTGFSTRYASDIAILWVREKVSINRAVSPACVPWTESKQFNPGDGVLGKLTGFGKTENETGSEFLLTAQLPFISRDKCIKSLHDDFKDIVTLDKFCAGSTKGSGAREGDSGGGLLFRDTDLGVYFLQGIVSVKDDSSSSVAVFTSVNSYLDWMDQVRIRVQKLIAPSLEQKFDNATKNVVQPLSLETLFAELRQESKVMAEAHLGSMLLVASYGDNFYNLKEEIGNECQRTLAATVSMTTNLCTFEKVDDIMNTVMTDGYEDILFARELKHPLQFLCDRIEQRFLYISTTEPSLYTQFTRIKEAMKNRTLTGRKPYLIKISKSEKELSTFYLHMMKIPQMAKYLAHEGFEDQLYPSEAYNRTFFILAKSILAVARKDACKDSVQELYDKTLCEVADFISRTQYEKLRVLDDNKTYWFTEIIMTKLKKYFDENPLLKVELEKTMDKMEKQFLDR</sequence>
<dbReference type="PANTHER" id="PTHR24252">
    <property type="entry name" value="ACROSIN-RELATED"/>
    <property type="match status" value="1"/>
</dbReference>
<feature type="transmembrane region" description="Helical" evidence="4">
    <location>
        <begin position="79"/>
        <end position="101"/>
    </location>
</feature>
<dbReference type="SMART" id="SM00020">
    <property type="entry name" value="Tryp_SPc"/>
    <property type="match status" value="1"/>
</dbReference>
<keyword evidence="4" id="KW-0472">Membrane</keyword>
<dbReference type="GO" id="GO:0006508">
    <property type="term" value="P:proteolysis"/>
    <property type="evidence" value="ECO:0007669"/>
    <property type="project" value="InterPro"/>
</dbReference>
<dbReference type="PROSITE" id="PS00134">
    <property type="entry name" value="TRYPSIN_HIS"/>
    <property type="match status" value="1"/>
</dbReference>
<evidence type="ECO:0000256" key="3">
    <source>
        <dbReference type="PROSITE-ProRule" id="PRU00302"/>
    </source>
</evidence>
<dbReference type="PROSITE" id="PS50240">
    <property type="entry name" value="TRYPSIN_DOM"/>
    <property type="match status" value="1"/>
</dbReference>
<dbReference type="InterPro" id="IPR043504">
    <property type="entry name" value="Peptidase_S1_PA_chymotrypsin"/>
</dbReference>
<dbReference type="InterPro" id="IPR002172">
    <property type="entry name" value="LDrepeatLR_classA_rpt"/>
</dbReference>
<dbReference type="SMART" id="SM00192">
    <property type="entry name" value="LDLa"/>
    <property type="match status" value="4"/>
</dbReference>
<dbReference type="CDD" id="cd00112">
    <property type="entry name" value="LDLa"/>
    <property type="match status" value="4"/>
</dbReference>
<dbReference type="InterPro" id="IPR000436">
    <property type="entry name" value="Sushi_SCR_CCP_dom"/>
</dbReference>
<dbReference type="PROSITE" id="PS01209">
    <property type="entry name" value="LDLRA_1"/>
    <property type="match status" value="3"/>
</dbReference>
<evidence type="ECO:0000259" key="5">
    <source>
        <dbReference type="PROSITE" id="PS50240"/>
    </source>
</evidence>
<evidence type="ECO:0000259" key="6">
    <source>
        <dbReference type="PROSITE" id="PS50923"/>
    </source>
</evidence>
<dbReference type="Pfam" id="PF00089">
    <property type="entry name" value="Trypsin"/>
    <property type="match status" value="1"/>
</dbReference>
<dbReference type="Pfam" id="PF00057">
    <property type="entry name" value="Ldl_recept_a"/>
    <property type="match status" value="4"/>
</dbReference>
<proteinExistence type="predicted"/>
<feature type="disulfide bond" evidence="2">
    <location>
        <begin position="810"/>
        <end position="828"/>
    </location>
</feature>
<feature type="disulfide bond" evidence="2">
    <location>
        <begin position="803"/>
        <end position="815"/>
    </location>
</feature>
<dbReference type="GO" id="GO:0004252">
    <property type="term" value="F:serine-type endopeptidase activity"/>
    <property type="evidence" value="ECO:0007669"/>
    <property type="project" value="InterPro"/>
</dbReference>
<keyword evidence="1 2" id="KW-1015">Disulfide bond</keyword>
<dbReference type="InterPro" id="IPR018114">
    <property type="entry name" value="TRYPSIN_HIS"/>
</dbReference>
<dbReference type="CDD" id="cd00190">
    <property type="entry name" value="Tryp_SPc"/>
    <property type="match status" value="1"/>
</dbReference>
<dbReference type="SUPFAM" id="SSF50494">
    <property type="entry name" value="Trypsin-like serine proteases"/>
    <property type="match status" value="1"/>
</dbReference>
<feature type="domain" description="Sushi" evidence="6">
    <location>
        <begin position="954"/>
        <end position="1011"/>
    </location>
</feature>
<evidence type="ECO:0000256" key="2">
    <source>
        <dbReference type="PROSITE-ProRule" id="PRU00124"/>
    </source>
</evidence>
<dbReference type="PROSITE" id="PS50923">
    <property type="entry name" value="SUSHI"/>
    <property type="match status" value="2"/>
</dbReference>
<keyword evidence="4" id="KW-0812">Transmembrane</keyword>
<dbReference type="EMBL" id="JBBCAQ010000034">
    <property type="protein sequence ID" value="KAK7579791.1"/>
    <property type="molecule type" value="Genomic_DNA"/>
</dbReference>
<dbReference type="InterPro" id="IPR036055">
    <property type="entry name" value="LDL_receptor-like_sf"/>
</dbReference>
<feature type="transmembrane region" description="Helical" evidence="4">
    <location>
        <begin position="312"/>
        <end position="334"/>
    </location>
</feature>
<feature type="transmembrane region" description="Helical" evidence="4">
    <location>
        <begin position="53"/>
        <end position="73"/>
    </location>
</feature>
<protein>
    <submittedName>
        <fullName evidence="7">Uncharacterized protein</fullName>
    </submittedName>
</protein>
<feature type="disulfide bond" evidence="2">
    <location>
        <begin position="719"/>
        <end position="737"/>
    </location>
</feature>
<comment type="caution">
    <text evidence="7">The sequence shown here is derived from an EMBL/GenBank/DDBJ whole genome shotgun (WGS) entry which is preliminary data.</text>
</comment>
<keyword evidence="8" id="KW-1185">Reference proteome</keyword>
<evidence type="ECO:0000313" key="7">
    <source>
        <dbReference type="EMBL" id="KAK7579791.1"/>
    </source>
</evidence>
<evidence type="ECO:0000256" key="1">
    <source>
        <dbReference type="ARBA" id="ARBA00023157"/>
    </source>
</evidence>
<organism evidence="7 8">
    <name type="scientific">Parthenolecanium corni</name>
    <dbReference type="NCBI Taxonomy" id="536013"/>
    <lineage>
        <taxon>Eukaryota</taxon>
        <taxon>Metazoa</taxon>
        <taxon>Ecdysozoa</taxon>
        <taxon>Arthropoda</taxon>
        <taxon>Hexapoda</taxon>
        <taxon>Insecta</taxon>
        <taxon>Pterygota</taxon>
        <taxon>Neoptera</taxon>
        <taxon>Paraneoptera</taxon>
        <taxon>Hemiptera</taxon>
        <taxon>Sternorrhyncha</taxon>
        <taxon>Coccoidea</taxon>
        <taxon>Coccidae</taxon>
        <taxon>Parthenolecanium</taxon>
    </lineage>
</organism>
<keyword evidence="4" id="KW-1133">Transmembrane helix</keyword>
<dbReference type="SMART" id="SM00032">
    <property type="entry name" value="CCP"/>
    <property type="match status" value="2"/>
</dbReference>
<feature type="transmembrane region" description="Helical" evidence="4">
    <location>
        <begin position="387"/>
        <end position="407"/>
    </location>
</feature>
<feature type="transmembrane region" description="Helical" evidence="4">
    <location>
        <begin position="354"/>
        <end position="375"/>
    </location>
</feature>
<dbReference type="InterPro" id="IPR009003">
    <property type="entry name" value="Peptidase_S1_PA"/>
</dbReference>